<organism evidence="1 2">
    <name type="scientific">Racocetra persica</name>
    <dbReference type="NCBI Taxonomy" id="160502"/>
    <lineage>
        <taxon>Eukaryota</taxon>
        <taxon>Fungi</taxon>
        <taxon>Fungi incertae sedis</taxon>
        <taxon>Mucoromycota</taxon>
        <taxon>Glomeromycotina</taxon>
        <taxon>Glomeromycetes</taxon>
        <taxon>Diversisporales</taxon>
        <taxon>Gigasporaceae</taxon>
        <taxon>Racocetra</taxon>
    </lineage>
</organism>
<evidence type="ECO:0000313" key="2">
    <source>
        <dbReference type="Proteomes" id="UP000789920"/>
    </source>
</evidence>
<accession>A0ACA9SEW9</accession>
<proteinExistence type="predicted"/>
<dbReference type="EMBL" id="CAJVQC010113285">
    <property type="protein sequence ID" value="CAG8835962.1"/>
    <property type="molecule type" value="Genomic_DNA"/>
</dbReference>
<evidence type="ECO:0000313" key="1">
    <source>
        <dbReference type="EMBL" id="CAG8835962.1"/>
    </source>
</evidence>
<feature type="non-terminal residue" evidence="1">
    <location>
        <position position="1"/>
    </location>
</feature>
<dbReference type="Proteomes" id="UP000789920">
    <property type="component" value="Unassembled WGS sequence"/>
</dbReference>
<keyword evidence="2" id="KW-1185">Reference proteome</keyword>
<protein>
    <submittedName>
        <fullName evidence="1">17215_t:CDS:1</fullName>
    </submittedName>
</protein>
<sequence>RTDSYECYLNQANLEIIFDKHYLSAKIDSEVINIWFQKLLNENNM</sequence>
<reference evidence="1" key="1">
    <citation type="submission" date="2021-06" db="EMBL/GenBank/DDBJ databases">
        <authorList>
            <person name="Kallberg Y."/>
            <person name="Tangrot J."/>
            <person name="Rosling A."/>
        </authorList>
    </citation>
    <scope>NUCLEOTIDE SEQUENCE</scope>
    <source>
        <strain evidence="1">MA461A</strain>
    </source>
</reference>
<gene>
    <name evidence="1" type="ORF">RPERSI_LOCUS29749</name>
</gene>
<comment type="caution">
    <text evidence="1">The sequence shown here is derived from an EMBL/GenBank/DDBJ whole genome shotgun (WGS) entry which is preliminary data.</text>
</comment>
<feature type="non-terminal residue" evidence="1">
    <location>
        <position position="45"/>
    </location>
</feature>
<name>A0ACA9SEW9_9GLOM</name>